<reference evidence="1 2" key="2">
    <citation type="journal article" date="2022" name="Mol. Ecol. Resour.">
        <title>The genomes of chicory, endive, great burdock and yacon provide insights into Asteraceae paleo-polyploidization history and plant inulin production.</title>
        <authorList>
            <person name="Fan W."/>
            <person name="Wang S."/>
            <person name="Wang H."/>
            <person name="Wang A."/>
            <person name="Jiang F."/>
            <person name="Liu H."/>
            <person name="Zhao H."/>
            <person name="Xu D."/>
            <person name="Zhang Y."/>
        </authorList>
    </citation>
    <scope>NUCLEOTIDE SEQUENCE [LARGE SCALE GENOMIC DNA]</scope>
    <source>
        <strain evidence="2">cv. Yunnan</strain>
        <tissue evidence="1">Leaves</tissue>
    </source>
</reference>
<reference evidence="2" key="1">
    <citation type="journal article" date="2022" name="Mol. Ecol. Resour.">
        <title>The genomes of chicory, endive, great burdock and yacon provide insights into Asteraceae palaeo-polyploidization history and plant inulin production.</title>
        <authorList>
            <person name="Fan W."/>
            <person name="Wang S."/>
            <person name="Wang H."/>
            <person name="Wang A."/>
            <person name="Jiang F."/>
            <person name="Liu H."/>
            <person name="Zhao H."/>
            <person name="Xu D."/>
            <person name="Zhang Y."/>
        </authorList>
    </citation>
    <scope>NUCLEOTIDE SEQUENCE [LARGE SCALE GENOMIC DNA]</scope>
    <source>
        <strain evidence="2">cv. Yunnan</strain>
    </source>
</reference>
<protein>
    <submittedName>
        <fullName evidence="1">Uncharacterized protein</fullName>
    </submittedName>
</protein>
<sequence>MRMVMIIYLAIQSVNYNTAAALDKIPVVGTVTGDVWVHEILCIKVTALRFTETARARIEKAGGECSTFD</sequence>
<organism evidence="1 2">
    <name type="scientific">Smallanthus sonchifolius</name>
    <dbReference type="NCBI Taxonomy" id="185202"/>
    <lineage>
        <taxon>Eukaryota</taxon>
        <taxon>Viridiplantae</taxon>
        <taxon>Streptophyta</taxon>
        <taxon>Embryophyta</taxon>
        <taxon>Tracheophyta</taxon>
        <taxon>Spermatophyta</taxon>
        <taxon>Magnoliopsida</taxon>
        <taxon>eudicotyledons</taxon>
        <taxon>Gunneridae</taxon>
        <taxon>Pentapetalae</taxon>
        <taxon>asterids</taxon>
        <taxon>campanulids</taxon>
        <taxon>Asterales</taxon>
        <taxon>Asteraceae</taxon>
        <taxon>Asteroideae</taxon>
        <taxon>Heliantheae alliance</taxon>
        <taxon>Millerieae</taxon>
        <taxon>Smallanthus</taxon>
    </lineage>
</organism>
<gene>
    <name evidence="1" type="ORF">L1987_52668</name>
</gene>
<dbReference type="EMBL" id="CM042034">
    <property type="protein sequence ID" value="KAI3762243.1"/>
    <property type="molecule type" value="Genomic_DNA"/>
</dbReference>
<dbReference type="Proteomes" id="UP001056120">
    <property type="component" value="Linkage Group LG17"/>
</dbReference>
<name>A0ACB9EUI7_9ASTR</name>
<keyword evidence="2" id="KW-1185">Reference proteome</keyword>
<evidence type="ECO:0000313" key="1">
    <source>
        <dbReference type="EMBL" id="KAI3762243.1"/>
    </source>
</evidence>
<evidence type="ECO:0000313" key="2">
    <source>
        <dbReference type="Proteomes" id="UP001056120"/>
    </source>
</evidence>
<accession>A0ACB9EUI7</accession>
<comment type="caution">
    <text evidence="1">The sequence shown here is derived from an EMBL/GenBank/DDBJ whole genome shotgun (WGS) entry which is preliminary data.</text>
</comment>
<proteinExistence type="predicted"/>